<dbReference type="Proteomes" id="UP000006833">
    <property type="component" value="Chromosome"/>
</dbReference>
<keyword evidence="2" id="KW-1185">Reference proteome</keyword>
<evidence type="ECO:0000313" key="1">
    <source>
        <dbReference type="EMBL" id="ABV94623.1"/>
    </source>
</evidence>
<reference evidence="2" key="1">
    <citation type="journal article" date="2010" name="ISME J.">
        <title>The complete genome sequence of the algal symbiont Dinoroseobacter shibae: a hitchhiker's guide to life in the sea.</title>
        <authorList>
            <person name="Wagner-Dobler I."/>
            <person name="Ballhausen B."/>
            <person name="Berger M."/>
            <person name="Brinkhoff T."/>
            <person name="Buchholz I."/>
            <person name="Bunk B."/>
            <person name="Cypionka H."/>
            <person name="Daniel R."/>
            <person name="Drepper T."/>
            <person name="Gerdts G."/>
            <person name="Hahnke S."/>
            <person name="Han C."/>
            <person name="Jahn D."/>
            <person name="Kalhoefer D."/>
            <person name="Kiss H."/>
            <person name="Klenk H.P."/>
            <person name="Kyrpides N."/>
            <person name="Liebl W."/>
            <person name="Liesegang H."/>
            <person name="Meincke L."/>
            <person name="Pati A."/>
            <person name="Petersen J."/>
            <person name="Piekarski T."/>
            <person name="Pommerenke C."/>
            <person name="Pradella S."/>
            <person name="Pukall R."/>
            <person name="Rabus R."/>
            <person name="Stackebrandt E."/>
            <person name="Thole S."/>
            <person name="Thompson L."/>
            <person name="Tielen P."/>
            <person name="Tomasch J."/>
            <person name="von Jan M."/>
            <person name="Wanphrut N."/>
            <person name="Wichels A."/>
            <person name="Zech H."/>
            <person name="Simon M."/>
        </authorList>
    </citation>
    <scope>NUCLEOTIDE SEQUENCE [LARGE SCALE GENOMIC DNA]</scope>
    <source>
        <strain evidence="2">DSM 16493 / NCIMB 14021 / DFL 12</strain>
    </source>
</reference>
<dbReference type="RefSeq" id="WP_012179551.1">
    <property type="nucleotide sequence ID" value="NC_009952.1"/>
</dbReference>
<dbReference type="AlphaFoldDB" id="A8LJM0"/>
<dbReference type="HOGENOM" id="CLU_2259294_0_0_5"/>
<organism evidence="1 2">
    <name type="scientific">Dinoroseobacter shibae (strain DSM 16493 / NCIMB 14021 / DFL 12)</name>
    <dbReference type="NCBI Taxonomy" id="398580"/>
    <lineage>
        <taxon>Bacteria</taxon>
        <taxon>Pseudomonadati</taxon>
        <taxon>Pseudomonadota</taxon>
        <taxon>Alphaproteobacteria</taxon>
        <taxon>Rhodobacterales</taxon>
        <taxon>Roseobacteraceae</taxon>
        <taxon>Dinoroseobacter</taxon>
    </lineage>
</organism>
<gene>
    <name evidence="1" type="ordered locus">Dshi_2890</name>
</gene>
<accession>A8LJM0</accession>
<protein>
    <submittedName>
        <fullName evidence="1">Uncharacterized protein</fullName>
    </submittedName>
</protein>
<name>A8LJM0_DINSH</name>
<proteinExistence type="predicted"/>
<evidence type="ECO:0000313" key="2">
    <source>
        <dbReference type="Proteomes" id="UP000006833"/>
    </source>
</evidence>
<dbReference type="KEGG" id="dsh:Dshi_2890"/>
<dbReference type="OrthoDB" id="7658906at2"/>
<dbReference type="STRING" id="398580.Dshi_2890"/>
<sequence>MTGARQIDVDIAVFAGRFDSQPLVFAHLLDVAPDLDLGHVEVLQDRGIRRRLEGFFPPQTVTRLLVALDEDDTLVLVLPEAGFFEGSARLSALGPARGRVLRA</sequence>
<dbReference type="EMBL" id="CP000830">
    <property type="protein sequence ID" value="ABV94623.1"/>
    <property type="molecule type" value="Genomic_DNA"/>
</dbReference>